<feature type="non-terminal residue" evidence="1">
    <location>
        <position position="1"/>
    </location>
</feature>
<evidence type="ECO:0000313" key="1">
    <source>
        <dbReference type="EMBL" id="GMR40257.1"/>
    </source>
</evidence>
<sequence>AHMSFSSFLPSFFFSSPSLSIDQPRRELSAIVLSLSDFLIIPIHIHEYRRLVQKETSQPPLEFCTDRPAIDTMIPPLPPPEPHPKLYRK</sequence>
<protein>
    <submittedName>
        <fullName evidence="1">Uncharacterized protein</fullName>
    </submittedName>
</protein>
<dbReference type="Proteomes" id="UP001328107">
    <property type="component" value="Unassembled WGS sequence"/>
</dbReference>
<comment type="caution">
    <text evidence="1">The sequence shown here is derived from an EMBL/GenBank/DDBJ whole genome shotgun (WGS) entry which is preliminary data.</text>
</comment>
<proteinExistence type="predicted"/>
<keyword evidence="2" id="KW-1185">Reference proteome</keyword>
<reference evidence="2" key="1">
    <citation type="submission" date="2022-10" db="EMBL/GenBank/DDBJ databases">
        <title>Genome assembly of Pristionchus species.</title>
        <authorList>
            <person name="Yoshida K."/>
            <person name="Sommer R.J."/>
        </authorList>
    </citation>
    <scope>NUCLEOTIDE SEQUENCE [LARGE SCALE GENOMIC DNA]</scope>
    <source>
        <strain evidence="2">RS5460</strain>
    </source>
</reference>
<dbReference type="AlphaFoldDB" id="A0AAN4ZL62"/>
<name>A0AAN4ZL62_9BILA</name>
<accession>A0AAN4ZL62</accession>
<gene>
    <name evidence="1" type="ORF">PMAYCL1PPCAC_10452</name>
</gene>
<dbReference type="EMBL" id="BTRK01000003">
    <property type="protein sequence ID" value="GMR40257.1"/>
    <property type="molecule type" value="Genomic_DNA"/>
</dbReference>
<evidence type="ECO:0000313" key="2">
    <source>
        <dbReference type="Proteomes" id="UP001328107"/>
    </source>
</evidence>
<organism evidence="1 2">
    <name type="scientific">Pristionchus mayeri</name>
    <dbReference type="NCBI Taxonomy" id="1317129"/>
    <lineage>
        <taxon>Eukaryota</taxon>
        <taxon>Metazoa</taxon>
        <taxon>Ecdysozoa</taxon>
        <taxon>Nematoda</taxon>
        <taxon>Chromadorea</taxon>
        <taxon>Rhabditida</taxon>
        <taxon>Rhabditina</taxon>
        <taxon>Diplogasteromorpha</taxon>
        <taxon>Diplogasteroidea</taxon>
        <taxon>Neodiplogasteridae</taxon>
        <taxon>Pristionchus</taxon>
    </lineage>
</organism>